<accession>A0A6M0Q919</accession>
<dbReference type="HAMAP" id="MF_01660">
    <property type="entry name" value="MenH"/>
    <property type="match status" value="1"/>
</dbReference>
<dbReference type="EC" id="4.2.99.20" evidence="3"/>
<comment type="pathway">
    <text evidence="3">Quinol/quinone metabolism; menaquinone biosynthesis.</text>
</comment>
<organism evidence="5 6">
    <name type="scientific">Bacillus mesophilus</name>
    <dbReference type="NCBI Taxonomy" id="1808955"/>
    <lineage>
        <taxon>Bacteria</taxon>
        <taxon>Bacillati</taxon>
        <taxon>Bacillota</taxon>
        <taxon>Bacilli</taxon>
        <taxon>Bacillales</taxon>
        <taxon>Bacillaceae</taxon>
        <taxon>Bacillus</taxon>
    </lineage>
</organism>
<reference evidence="5 6" key="1">
    <citation type="submission" date="2020-02" db="EMBL/GenBank/DDBJ databases">
        <title>Bacillus aquiflavi sp. nov., isolated from yellow water of strong flavor Chinese baijiu in Yibin region of China.</title>
        <authorList>
            <person name="Xie J."/>
        </authorList>
    </citation>
    <scope>NUCLEOTIDE SEQUENCE [LARGE SCALE GENOMIC DNA]</scope>
    <source>
        <strain evidence="5 6">SA4</strain>
    </source>
</reference>
<dbReference type="InterPro" id="IPR022485">
    <property type="entry name" value="SHCHC_synthase_MenH"/>
</dbReference>
<dbReference type="PANTHER" id="PTHR42916">
    <property type="entry name" value="2-SUCCINYL-5-ENOLPYRUVYL-6-HYDROXY-3-CYCLOHEXENE-1-CARBOXYLATE SYNTHASE"/>
    <property type="match status" value="1"/>
</dbReference>
<dbReference type="AlphaFoldDB" id="A0A6M0Q919"/>
<proteinExistence type="inferred from homology"/>
<keyword evidence="6" id="KW-1185">Reference proteome</keyword>
<comment type="similarity">
    <text evidence="3">Belongs to the AB hydrolase superfamily. MenH family.</text>
</comment>
<evidence type="ECO:0000313" key="5">
    <source>
        <dbReference type="EMBL" id="NEY72020.1"/>
    </source>
</evidence>
<comment type="subunit">
    <text evidence="3">Monomer.</text>
</comment>
<name>A0A6M0Q919_9BACI</name>
<keyword evidence="1 3" id="KW-0474">Menaquinone biosynthesis</keyword>
<evidence type="ECO:0000313" key="6">
    <source>
        <dbReference type="Proteomes" id="UP000481043"/>
    </source>
</evidence>
<dbReference type="RefSeq" id="WP_163179429.1">
    <property type="nucleotide sequence ID" value="NZ_JAAIWM010000002.1"/>
</dbReference>
<evidence type="ECO:0000259" key="4">
    <source>
        <dbReference type="Pfam" id="PF00561"/>
    </source>
</evidence>
<dbReference type="UniPathway" id="UPA00079"/>
<evidence type="ECO:0000256" key="1">
    <source>
        <dbReference type="ARBA" id="ARBA00022428"/>
    </source>
</evidence>
<comment type="caution">
    <text evidence="5">The sequence shown here is derived from an EMBL/GenBank/DDBJ whole genome shotgun (WGS) entry which is preliminary data.</text>
</comment>
<protein>
    <recommendedName>
        <fullName evidence="3">Putative 2-succinyl-6-hydroxy-2,4-cyclohexadiene-1-carboxylate synthase</fullName>
        <shortName evidence="3">SHCHC synthase</shortName>
        <ecNumber evidence="3">4.2.99.20</ecNumber>
    </recommendedName>
</protein>
<dbReference type="InterPro" id="IPR029058">
    <property type="entry name" value="AB_hydrolase_fold"/>
</dbReference>
<evidence type="ECO:0000256" key="3">
    <source>
        <dbReference type="HAMAP-Rule" id="MF_01660"/>
    </source>
</evidence>
<dbReference type="PANTHER" id="PTHR42916:SF1">
    <property type="entry name" value="PROTEIN PHYLLO, CHLOROPLASTIC"/>
    <property type="match status" value="1"/>
</dbReference>
<feature type="domain" description="AB hydrolase-1" evidence="4">
    <location>
        <begin position="20"/>
        <end position="254"/>
    </location>
</feature>
<dbReference type="PRINTS" id="PR00111">
    <property type="entry name" value="ABHYDROLASE"/>
</dbReference>
<dbReference type="Proteomes" id="UP000481043">
    <property type="component" value="Unassembled WGS sequence"/>
</dbReference>
<dbReference type="SUPFAM" id="SSF53474">
    <property type="entry name" value="alpha/beta-Hydrolases"/>
    <property type="match status" value="1"/>
</dbReference>
<sequence>MEIMLNGVTYSYMLKGEGQAILLLHGFTGCKENWSFLVESLSKRYKVIALDLIGHGQTHSPEVDHRYSFEKVCGDLHDLLDHLSITKVHLLGYSMGGRVALAFSIMYPSKVESLILESSSPGLIDEEERFTRIKADHTLADDILSNGIMAFVNKWEEIPLFSTQKMLSKQVKDKIREQRLRNNPVGLANSLKGMGTGIQPSYWDKLSSIKKPILLLCGELDPKFCEIAEKMKQRIPQAIVFQIPRVGHAIHVEQPDVFGKIVDEFLHNNNH</sequence>
<comment type="function">
    <text evidence="3">Catalyzes a proton abstraction reaction that results in 2,5-elimination of pyruvate from 2-succinyl-5-enolpyruvyl-6-hydroxy-3-cyclohexene-1-carboxylate (SEPHCHC) and the formation of 2-succinyl-6-hydroxy-2,4-cyclohexadiene-1-carboxylate (SHCHC).</text>
</comment>
<dbReference type="NCBIfam" id="TIGR03695">
    <property type="entry name" value="menH_SHCHC"/>
    <property type="match status" value="1"/>
</dbReference>
<gene>
    <name evidence="3 5" type="primary">menH</name>
    <name evidence="5" type="ORF">G4D63_09690</name>
</gene>
<evidence type="ECO:0000256" key="2">
    <source>
        <dbReference type="ARBA" id="ARBA00023239"/>
    </source>
</evidence>
<dbReference type="EMBL" id="JAAIWM010000002">
    <property type="protein sequence ID" value="NEY72020.1"/>
    <property type="molecule type" value="Genomic_DNA"/>
</dbReference>
<comment type="catalytic activity">
    <reaction evidence="3">
        <text>5-enolpyruvoyl-6-hydroxy-2-succinyl-cyclohex-3-ene-1-carboxylate = (1R,6R)-6-hydroxy-2-succinyl-cyclohexa-2,4-diene-1-carboxylate + pyruvate</text>
        <dbReference type="Rhea" id="RHEA:25597"/>
        <dbReference type="ChEBI" id="CHEBI:15361"/>
        <dbReference type="ChEBI" id="CHEBI:58689"/>
        <dbReference type="ChEBI" id="CHEBI:58818"/>
        <dbReference type="EC" id="4.2.99.20"/>
    </reaction>
</comment>
<dbReference type="GO" id="GO:0009234">
    <property type="term" value="P:menaquinone biosynthetic process"/>
    <property type="evidence" value="ECO:0007669"/>
    <property type="project" value="UniProtKB-UniRule"/>
</dbReference>
<comment type="pathway">
    <text evidence="3">Quinol/quinone metabolism; 1,4-dihydroxy-2-naphthoate biosynthesis; 1,4-dihydroxy-2-naphthoate from chorismate: step 3/7.</text>
</comment>
<dbReference type="GO" id="GO:0070205">
    <property type="term" value="F:2-succinyl-6-hydroxy-2,4-cyclohexadiene-1-carboxylate synthase activity"/>
    <property type="evidence" value="ECO:0007669"/>
    <property type="project" value="UniProtKB-UniRule"/>
</dbReference>
<keyword evidence="2 3" id="KW-0456">Lyase</keyword>
<dbReference type="Gene3D" id="3.40.50.1820">
    <property type="entry name" value="alpha/beta hydrolase"/>
    <property type="match status" value="1"/>
</dbReference>
<dbReference type="Pfam" id="PF00561">
    <property type="entry name" value="Abhydrolase_1"/>
    <property type="match status" value="1"/>
</dbReference>
<dbReference type="InterPro" id="IPR000073">
    <property type="entry name" value="AB_hydrolase_1"/>
</dbReference>
<dbReference type="UniPathway" id="UPA01057">
    <property type="reaction ID" value="UER00900"/>
</dbReference>